<gene>
    <name evidence="2" type="ORF">Ddye_022909</name>
</gene>
<organism evidence="2 3">
    <name type="scientific">Dipteronia dyeriana</name>
    <dbReference type="NCBI Taxonomy" id="168575"/>
    <lineage>
        <taxon>Eukaryota</taxon>
        <taxon>Viridiplantae</taxon>
        <taxon>Streptophyta</taxon>
        <taxon>Embryophyta</taxon>
        <taxon>Tracheophyta</taxon>
        <taxon>Spermatophyta</taxon>
        <taxon>Magnoliopsida</taxon>
        <taxon>eudicotyledons</taxon>
        <taxon>Gunneridae</taxon>
        <taxon>Pentapetalae</taxon>
        <taxon>rosids</taxon>
        <taxon>malvids</taxon>
        <taxon>Sapindales</taxon>
        <taxon>Sapindaceae</taxon>
        <taxon>Hippocastanoideae</taxon>
        <taxon>Acereae</taxon>
        <taxon>Dipteronia</taxon>
    </lineage>
</organism>
<evidence type="ECO:0000313" key="3">
    <source>
        <dbReference type="Proteomes" id="UP001280121"/>
    </source>
</evidence>
<sequence length="106" mass="12331">MIMCKELSLYVEEHIVGGCKNFKGCKRCPSSIQQEIREYMKNKKNEKRERNMDPMDDDFNLDLGDDDVAHNTTQQRTITYKGADNNIVTKKPRQNGLMDVYLTLDP</sequence>
<dbReference type="Proteomes" id="UP001280121">
    <property type="component" value="Unassembled WGS sequence"/>
</dbReference>
<dbReference type="AlphaFoldDB" id="A0AAD9WRW1"/>
<protein>
    <submittedName>
        <fullName evidence="2">Uncharacterized protein</fullName>
    </submittedName>
</protein>
<proteinExistence type="predicted"/>
<feature type="compositionally biased region" description="Basic and acidic residues" evidence="1">
    <location>
        <begin position="43"/>
        <end position="53"/>
    </location>
</feature>
<comment type="caution">
    <text evidence="2">The sequence shown here is derived from an EMBL/GenBank/DDBJ whole genome shotgun (WGS) entry which is preliminary data.</text>
</comment>
<dbReference type="EMBL" id="JANJYI010000007">
    <property type="protein sequence ID" value="KAK2641146.1"/>
    <property type="molecule type" value="Genomic_DNA"/>
</dbReference>
<name>A0AAD9WRW1_9ROSI</name>
<reference evidence="2" key="1">
    <citation type="journal article" date="2023" name="Plant J.">
        <title>Genome sequences and population genomics provide insights into the demographic history, inbreeding, and mutation load of two 'living fossil' tree species of Dipteronia.</title>
        <authorList>
            <person name="Feng Y."/>
            <person name="Comes H.P."/>
            <person name="Chen J."/>
            <person name="Zhu S."/>
            <person name="Lu R."/>
            <person name="Zhang X."/>
            <person name="Li P."/>
            <person name="Qiu J."/>
            <person name="Olsen K.M."/>
            <person name="Qiu Y."/>
        </authorList>
    </citation>
    <scope>NUCLEOTIDE SEQUENCE</scope>
    <source>
        <strain evidence="2">KIB01</strain>
    </source>
</reference>
<keyword evidence="3" id="KW-1185">Reference proteome</keyword>
<accession>A0AAD9WRW1</accession>
<evidence type="ECO:0000256" key="1">
    <source>
        <dbReference type="SAM" id="MobiDB-lite"/>
    </source>
</evidence>
<feature type="compositionally biased region" description="Acidic residues" evidence="1">
    <location>
        <begin position="54"/>
        <end position="66"/>
    </location>
</feature>
<feature type="region of interest" description="Disordered" evidence="1">
    <location>
        <begin position="43"/>
        <end position="67"/>
    </location>
</feature>
<evidence type="ECO:0000313" key="2">
    <source>
        <dbReference type="EMBL" id="KAK2641146.1"/>
    </source>
</evidence>